<gene>
    <name evidence="1" type="ORF">Ocin01_17096</name>
</gene>
<comment type="caution">
    <text evidence="1">The sequence shown here is derived from an EMBL/GenBank/DDBJ whole genome shotgun (WGS) entry which is preliminary data.</text>
</comment>
<reference evidence="1 2" key="1">
    <citation type="journal article" date="2016" name="Genome Biol. Evol.">
        <title>Gene Family Evolution Reflects Adaptation to Soil Environmental Stressors in the Genome of the Collembolan Orchesella cincta.</title>
        <authorList>
            <person name="Faddeeva-Vakhrusheva A."/>
            <person name="Derks M.F."/>
            <person name="Anvar S.Y."/>
            <person name="Agamennone V."/>
            <person name="Suring W."/>
            <person name="Smit S."/>
            <person name="van Straalen N.M."/>
            <person name="Roelofs D."/>
        </authorList>
    </citation>
    <scope>NUCLEOTIDE SEQUENCE [LARGE SCALE GENOMIC DNA]</scope>
    <source>
        <tissue evidence="1">Mixed pool</tissue>
    </source>
</reference>
<dbReference type="EMBL" id="LJIJ01002522">
    <property type="protein sequence ID" value="ODM89588.1"/>
    <property type="molecule type" value="Genomic_DNA"/>
</dbReference>
<sequence>MQCHHQNTMDGSFF</sequence>
<dbReference type="Proteomes" id="UP000094527">
    <property type="component" value="Unassembled WGS sequence"/>
</dbReference>
<organism evidence="1 2">
    <name type="scientific">Orchesella cincta</name>
    <name type="common">Springtail</name>
    <name type="synonym">Podura cincta</name>
    <dbReference type="NCBI Taxonomy" id="48709"/>
    <lineage>
        <taxon>Eukaryota</taxon>
        <taxon>Metazoa</taxon>
        <taxon>Ecdysozoa</taxon>
        <taxon>Arthropoda</taxon>
        <taxon>Hexapoda</taxon>
        <taxon>Collembola</taxon>
        <taxon>Entomobryomorpha</taxon>
        <taxon>Entomobryoidea</taxon>
        <taxon>Orchesellidae</taxon>
        <taxon>Orchesellinae</taxon>
        <taxon>Orchesella</taxon>
    </lineage>
</organism>
<keyword evidence="2" id="KW-1185">Reference proteome</keyword>
<protein>
    <submittedName>
        <fullName evidence="1">Uncharacterized protein</fullName>
    </submittedName>
</protein>
<proteinExistence type="predicted"/>
<evidence type="ECO:0000313" key="1">
    <source>
        <dbReference type="EMBL" id="ODM89588.1"/>
    </source>
</evidence>
<name>A0A1D2M9E2_ORCCI</name>
<accession>A0A1D2M9E2</accession>
<evidence type="ECO:0000313" key="2">
    <source>
        <dbReference type="Proteomes" id="UP000094527"/>
    </source>
</evidence>